<comment type="caution">
    <text evidence="2">The sequence shown here is derived from an EMBL/GenBank/DDBJ whole genome shotgun (WGS) entry which is preliminary data.</text>
</comment>
<feature type="non-terminal residue" evidence="2">
    <location>
        <position position="1"/>
    </location>
</feature>
<accession>A0A6A0AP72</accession>
<reference evidence="2 3" key="1">
    <citation type="submission" date="2020-02" db="EMBL/GenBank/DDBJ databases">
        <title>Draft genome sequence of Haematococcus lacustris strain NIES-144.</title>
        <authorList>
            <person name="Morimoto D."/>
            <person name="Nakagawa S."/>
            <person name="Yoshida T."/>
            <person name="Sawayama S."/>
        </authorList>
    </citation>
    <scope>NUCLEOTIDE SEQUENCE [LARGE SCALE GENOMIC DNA]</scope>
    <source>
        <strain evidence="2 3">NIES-144</strain>
    </source>
</reference>
<evidence type="ECO:0000256" key="1">
    <source>
        <dbReference type="SAM" id="MobiDB-lite"/>
    </source>
</evidence>
<proteinExistence type="predicted"/>
<evidence type="ECO:0000313" key="2">
    <source>
        <dbReference type="EMBL" id="GFH33477.1"/>
    </source>
</evidence>
<feature type="compositionally biased region" description="Basic residues" evidence="1">
    <location>
        <begin position="25"/>
        <end position="34"/>
    </location>
</feature>
<feature type="region of interest" description="Disordered" evidence="1">
    <location>
        <begin position="1"/>
        <end position="60"/>
    </location>
</feature>
<dbReference type="EMBL" id="BLLF01008663">
    <property type="protein sequence ID" value="GFH33477.1"/>
    <property type="molecule type" value="Genomic_DNA"/>
</dbReference>
<feature type="non-terminal residue" evidence="2">
    <location>
        <position position="60"/>
    </location>
</feature>
<sequence length="60" mass="6867">MAKKKRRIVPRPVPEDPDRVTLRTATRHYSRTSPKRSEKEWFPERPALPAIGTTHTTAGS</sequence>
<evidence type="ECO:0000313" key="3">
    <source>
        <dbReference type="Proteomes" id="UP000485058"/>
    </source>
</evidence>
<gene>
    <name evidence="2" type="ORF">HaLaN_32856</name>
</gene>
<protein>
    <submittedName>
        <fullName evidence="2">Uncharacterized protein</fullName>
    </submittedName>
</protein>
<name>A0A6A0AP72_HAELA</name>
<keyword evidence="3" id="KW-1185">Reference proteome</keyword>
<organism evidence="2 3">
    <name type="scientific">Haematococcus lacustris</name>
    <name type="common">Green alga</name>
    <name type="synonym">Haematococcus pluvialis</name>
    <dbReference type="NCBI Taxonomy" id="44745"/>
    <lineage>
        <taxon>Eukaryota</taxon>
        <taxon>Viridiplantae</taxon>
        <taxon>Chlorophyta</taxon>
        <taxon>core chlorophytes</taxon>
        <taxon>Chlorophyceae</taxon>
        <taxon>CS clade</taxon>
        <taxon>Chlamydomonadales</taxon>
        <taxon>Haematococcaceae</taxon>
        <taxon>Haematococcus</taxon>
    </lineage>
</organism>
<dbReference type="AlphaFoldDB" id="A0A6A0AP72"/>
<dbReference type="Proteomes" id="UP000485058">
    <property type="component" value="Unassembled WGS sequence"/>
</dbReference>